<dbReference type="AlphaFoldDB" id="A0A397UXF3"/>
<comment type="caution">
    <text evidence="1">The sequence shown here is derived from an EMBL/GenBank/DDBJ whole genome shotgun (WGS) entry which is preliminary data.</text>
</comment>
<proteinExistence type="predicted"/>
<accession>A0A397UXF3</accession>
<protein>
    <recommendedName>
        <fullName evidence="3">Protein kinase domain-containing protein</fullName>
    </recommendedName>
</protein>
<evidence type="ECO:0000313" key="1">
    <source>
        <dbReference type="EMBL" id="RIB14058.1"/>
    </source>
</evidence>
<keyword evidence="2" id="KW-1185">Reference proteome</keyword>
<name>A0A397UXF3_9GLOM</name>
<dbReference type="Proteomes" id="UP000266673">
    <property type="component" value="Unassembled WGS sequence"/>
</dbReference>
<evidence type="ECO:0000313" key="2">
    <source>
        <dbReference type="Proteomes" id="UP000266673"/>
    </source>
</evidence>
<gene>
    <name evidence="1" type="ORF">C2G38_2096917</name>
</gene>
<organism evidence="1 2">
    <name type="scientific">Gigaspora rosea</name>
    <dbReference type="NCBI Taxonomy" id="44941"/>
    <lineage>
        <taxon>Eukaryota</taxon>
        <taxon>Fungi</taxon>
        <taxon>Fungi incertae sedis</taxon>
        <taxon>Mucoromycota</taxon>
        <taxon>Glomeromycotina</taxon>
        <taxon>Glomeromycetes</taxon>
        <taxon>Diversisporales</taxon>
        <taxon>Gigasporaceae</taxon>
        <taxon>Gigaspora</taxon>
    </lineage>
</organism>
<dbReference type="EMBL" id="QKWP01000868">
    <property type="protein sequence ID" value="RIB14058.1"/>
    <property type="molecule type" value="Genomic_DNA"/>
</dbReference>
<sequence length="61" mass="6887">MSKALIIRNLKLLIIGNGGFAYINSANFQGKTYALKCFYNNLHLDSKALNTFICEVAHVFY</sequence>
<reference evidence="1 2" key="1">
    <citation type="submission" date="2018-06" db="EMBL/GenBank/DDBJ databases">
        <title>Comparative genomics reveals the genomic features of Rhizophagus irregularis, R. cerebriforme, R. diaphanum and Gigaspora rosea, and their symbiotic lifestyle signature.</title>
        <authorList>
            <person name="Morin E."/>
            <person name="San Clemente H."/>
            <person name="Chen E.C.H."/>
            <person name="De La Providencia I."/>
            <person name="Hainaut M."/>
            <person name="Kuo A."/>
            <person name="Kohler A."/>
            <person name="Murat C."/>
            <person name="Tang N."/>
            <person name="Roy S."/>
            <person name="Loubradou J."/>
            <person name="Henrissat B."/>
            <person name="Grigoriev I.V."/>
            <person name="Corradi N."/>
            <person name="Roux C."/>
            <person name="Martin F.M."/>
        </authorList>
    </citation>
    <scope>NUCLEOTIDE SEQUENCE [LARGE SCALE GENOMIC DNA]</scope>
    <source>
        <strain evidence="1 2">DAOM 194757</strain>
    </source>
</reference>
<dbReference type="OrthoDB" id="2407143at2759"/>
<evidence type="ECO:0008006" key="3">
    <source>
        <dbReference type="Google" id="ProtNLM"/>
    </source>
</evidence>